<dbReference type="Pfam" id="PF08281">
    <property type="entry name" value="Sigma70_r4_2"/>
    <property type="match status" value="1"/>
</dbReference>
<dbReference type="Gene3D" id="3.10.450.50">
    <property type="match status" value="1"/>
</dbReference>
<dbReference type="Proteomes" id="UP000601223">
    <property type="component" value="Unassembled WGS sequence"/>
</dbReference>
<dbReference type="GO" id="GO:0016987">
    <property type="term" value="F:sigma factor activity"/>
    <property type="evidence" value="ECO:0007669"/>
    <property type="project" value="UniProtKB-KW"/>
</dbReference>
<keyword evidence="3" id="KW-0805">Transcription regulation</keyword>
<dbReference type="Gene3D" id="1.10.1740.10">
    <property type="match status" value="1"/>
</dbReference>
<evidence type="ECO:0000256" key="2">
    <source>
        <dbReference type="ARBA" id="ARBA00011344"/>
    </source>
</evidence>
<reference evidence="8 9" key="1">
    <citation type="submission" date="2021-01" db="EMBL/GenBank/DDBJ databases">
        <title>Whole genome shotgun sequence of Catellatospora bangladeshensis NBRC 107357.</title>
        <authorList>
            <person name="Komaki H."/>
            <person name="Tamura T."/>
        </authorList>
    </citation>
    <scope>NUCLEOTIDE SEQUENCE [LARGE SCALE GENOMIC DNA]</scope>
    <source>
        <strain evidence="8 9">NBRC 107357</strain>
    </source>
</reference>
<evidence type="ECO:0000256" key="1">
    <source>
        <dbReference type="ARBA" id="ARBA00010641"/>
    </source>
</evidence>
<dbReference type="RefSeq" id="WP_203744341.1">
    <property type="nucleotide sequence ID" value="NZ_BONF01000010.1"/>
</dbReference>
<comment type="subunit">
    <text evidence="2">Interacts transiently with the RNA polymerase catalytic core formed by RpoA, RpoB, RpoC and RpoZ (2 alpha, 1 beta, 1 beta' and 1 omega subunit) to form the RNA polymerase holoenzyme that can initiate transcription.</text>
</comment>
<dbReference type="GO" id="GO:0006352">
    <property type="term" value="P:DNA-templated transcription initiation"/>
    <property type="evidence" value="ECO:0007669"/>
    <property type="project" value="InterPro"/>
</dbReference>
<feature type="domain" description="RNA polymerase sigma-70 region 2" evidence="6">
    <location>
        <begin position="15"/>
        <end position="80"/>
    </location>
</feature>
<dbReference type="Pfam" id="PF04542">
    <property type="entry name" value="Sigma70_r2"/>
    <property type="match status" value="1"/>
</dbReference>
<dbReference type="GO" id="GO:0003677">
    <property type="term" value="F:DNA binding"/>
    <property type="evidence" value="ECO:0007669"/>
    <property type="project" value="InterPro"/>
</dbReference>
<dbReference type="InterPro" id="IPR014303">
    <property type="entry name" value="RNA_pol_sigma-70_ECF"/>
</dbReference>
<evidence type="ECO:0000256" key="5">
    <source>
        <dbReference type="ARBA" id="ARBA00023163"/>
    </source>
</evidence>
<protein>
    <submittedName>
        <fullName evidence="8">RNA polymerase sigma24 factor</fullName>
    </submittedName>
</protein>
<gene>
    <name evidence="8" type="ORF">Cba03nite_19230</name>
</gene>
<dbReference type="SUPFAM" id="SSF54427">
    <property type="entry name" value="NTF2-like"/>
    <property type="match status" value="1"/>
</dbReference>
<dbReference type="Gene3D" id="1.10.10.10">
    <property type="entry name" value="Winged helix-like DNA-binding domain superfamily/Winged helix DNA-binding domain"/>
    <property type="match status" value="1"/>
</dbReference>
<keyword evidence="4" id="KW-0731">Sigma factor</keyword>
<evidence type="ECO:0000259" key="7">
    <source>
        <dbReference type="Pfam" id="PF08281"/>
    </source>
</evidence>
<proteinExistence type="inferred from homology"/>
<feature type="domain" description="RNA polymerase sigma factor 70 region 4 type 2" evidence="7">
    <location>
        <begin position="115"/>
        <end position="162"/>
    </location>
</feature>
<dbReference type="PANTHER" id="PTHR30173:SF36">
    <property type="entry name" value="ECF RNA POLYMERASE SIGMA FACTOR SIGJ"/>
    <property type="match status" value="1"/>
</dbReference>
<dbReference type="SUPFAM" id="SSF88659">
    <property type="entry name" value="Sigma3 and sigma4 domains of RNA polymerase sigma factors"/>
    <property type="match status" value="1"/>
</dbReference>
<dbReference type="AlphaFoldDB" id="A0A8J3JNU8"/>
<dbReference type="InterPro" id="IPR013324">
    <property type="entry name" value="RNA_pol_sigma_r3/r4-like"/>
</dbReference>
<dbReference type="InterPro" id="IPR052704">
    <property type="entry name" value="ECF_Sigma-70_Domain"/>
</dbReference>
<dbReference type="InterPro" id="IPR014284">
    <property type="entry name" value="RNA_pol_sigma-70_dom"/>
</dbReference>
<dbReference type="InterPro" id="IPR007627">
    <property type="entry name" value="RNA_pol_sigma70_r2"/>
</dbReference>
<evidence type="ECO:0000313" key="8">
    <source>
        <dbReference type="EMBL" id="GIF80574.1"/>
    </source>
</evidence>
<dbReference type="InterPro" id="IPR032710">
    <property type="entry name" value="NTF2-like_dom_sf"/>
</dbReference>
<keyword evidence="5" id="KW-0804">Transcription</keyword>
<accession>A0A8J3JNU8</accession>
<organism evidence="8 9">
    <name type="scientific">Catellatospora bangladeshensis</name>
    <dbReference type="NCBI Taxonomy" id="310355"/>
    <lineage>
        <taxon>Bacteria</taxon>
        <taxon>Bacillati</taxon>
        <taxon>Actinomycetota</taxon>
        <taxon>Actinomycetes</taxon>
        <taxon>Micromonosporales</taxon>
        <taxon>Micromonosporaceae</taxon>
        <taxon>Catellatospora</taxon>
    </lineage>
</organism>
<evidence type="ECO:0000259" key="6">
    <source>
        <dbReference type="Pfam" id="PF04542"/>
    </source>
</evidence>
<evidence type="ECO:0000313" key="9">
    <source>
        <dbReference type="Proteomes" id="UP000601223"/>
    </source>
</evidence>
<comment type="similarity">
    <text evidence="1">Belongs to the sigma-70 factor family. ECF subfamily.</text>
</comment>
<dbReference type="InterPro" id="IPR013249">
    <property type="entry name" value="RNA_pol_sigma70_r4_t2"/>
</dbReference>
<dbReference type="NCBIfam" id="TIGR02957">
    <property type="entry name" value="SigX4"/>
    <property type="match status" value="1"/>
</dbReference>
<keyword evidence="9" id="KW-1185">Reference proteome</keyword>
<dbReference type="NCBIfam" id="TIGR02937">
    <property type="entry name" value="sigma70-ECF"/>
    <property type="match status" value="1"/>
</dbReference>
<dbReference type="NCBIfam" id="NF007214">
    <property type="entry name" value="PRK09636.1"/>
    <property type="match status" value="1"/>
</dbReference>
<sequence>MSAVIEARAVNSDGFEQHRPVLLGLAYRMLGSWWDAEDVLQETWLRWHDADRAAIADPRGWLVTVTTRLALDQLRSARRRRETYPGTWLPEPAPIGQQVADPAETAQQRETLSLAALRLLERLTPPERAVYLLRETFELPYAEIAQTLGLTEANARQLHRRAADHVGEDRSRFAVDTVEHRALVERFLAAASTGDRGALEELLADEVVLWSDGGGKVRAALNPVVGAPKVARFITGITAKASRVEWRVAEVNGGPAAIVLLGPGWQLLTWESEGGHIVGLQLLSNPDKLRALVPPRPAPAPTPWAQS</sequence>
<evidence type="ECO:0000256" key="4">
    <source>
        <dbReference type="ARBA" id="ARBA00023082"/>
    </source>
</evidence>
<dbReference type="EMBL" id="BONF01000010">
    <property type="protein sequence ID" value="GIF80574.1"/>
    <property type="molecule type" value="Genomic_DNA"/>
</dbReference>
<name>A0A8J3JNU8_9ACTN</name>
<evidence type="ECO:0000256" key="3">
    <source>
        <dbReference type="ARBA" id="ARBA00023015"/>
    </source>
</evidence>
<dbReference type="PANTHER" id="PTHR30173">
    <property type="entry name" value="SIGMA 19 FACTOR"/>
    <property type="match status" value="1"/>
</dbReference>
<dbReference type="InterPro" id="IPR013325">
    <property type="entry name" value="RNA_pol_sigma_r2"/>
</dbReference>
<dbReference type="SUPFAM" id="SSF88946">
    <property type="entry name" value="Sigma2 domain of RNA polymerase sigma factors"/>
    <property type="match status" value="1"/>
</dbReference>
<comment type="caution">
    <text evidence="8">The sequence shown here is derived from an EMBL/GenBank/DDBJ whole genome shotgun (WGS) entry which is preliminary data.</text>
</comment>
<dbReference type="InterPro" id="IPR036388">
    <property type="entry name" value="WH-like_DNA-bd_sf"/>
</dbReference>